<dbReference type="InterPro" id="IPR036511">
    <property type="entry name" value="TGT-like_sf"/>
</dbReference>
<evidence type="ECO:0000259" key="1">
    <source>
        <dbReference type="Pfam" id="PF01702"/>
    </source>
</evidence>
<comment type="caution">
    <text evidence="2">The sequence shown here is derived from an EMBL/GenBank/DDBJ whole genome shotgun (WGS) entry which is preliminary data.</text>
</comment>
<dbReference type="Pfam" id="PF01702">
    <property type="entry name" value="TGT"/>
    <property type="match status" value="1"/>
</dbReference>
<proteinExistence type="predicted"/>
<dbReference type="GO" id="GO:0006400">
    <property type="term" value="P:tRNA modification"/>
    <property type="evidence" value="ECO:0007669"/>
    <property type="project" value="InterPro"/>
</dbReference>
<name>A0A5C6M5Q2_9PLAN</name>
<dbReference type="Proteomes" id="UP000321083">
    <property type="component" value="Unassembled WGS sequence"/>
</dbReference>
<dbReference type="NCBIfam" id="NF041059">
    <property type="entry name" value="DpdA"/>
    <property type="match status" value="1"/>
</dbReference>
<evidence type="ECO:0000313" key="2">
    <source>
        <dbReference type="EMBL" id="TWW09958.1"/>
    </source>
</evidence>
<dbReference type="InterPro" id="IPR053537">
    <property type="entry name" value="DNA-guanine_TGase"/>
</dbReference>
<protein>
    <recommendedName>
        <fullName evidence="1">tRNA-guanine(15) transglycosylase-like domain-containing protein</fullName>
    </recommendedName>
</protein>
<dbReference type="Gene3D" id="3.20.20.105">
    <property type="entry name" value="Queuine tRNA-ribosyltransferase-like"/>
    <property type="match status" value="1"/>
</dbReference>
<gene>
    <name evidence="2" type="ORF">E3A20_09130</name>
</gene>
<keyword evidence="3" id="KW-1185">Reference proteome</keyword>
<dbReference type="InterPro" id="IPR002616">
    <property type="entry name" value="tRNA_ribo_trans-like"/>
</dbReference>
<dbReference type="EMBL" id="SRHE01000139">
    <property type="protein sequence ID" value="TWW09958.1"/>
    <property type="molecule type" value="Genomic_DNA"/>
</dbReference>
<reference evidence="2 3" key="2">
    <citation type="submission" date="2019-08" db="EMBL/GenBank/DDBJ databases">
        <authorList>
            <person name="Henke P."/>
        </authorList>
    </citation>
    <scope>NUCLEOTIDE SEQUENCE [LARGE SCALE GENOMIC DNA]</scope>
    <source>
        <strain evidence="2">Phe10_nw2017</strain>
    </source>
</reference>
<dbReference type="SUPFAM" id="SSF51713">
    <property type="entry name" value="tRNA-guanine transglycosylase"/>
    <property type="match status" value="1"/>
</dbReference>
<evidence type="ECO:0000313" key="3">
    <source>
        <dbReference type="Proteomes" id="UP000321083"/>
    </source>
</evidence>
<dbReference type="AlphaFoldDB" id="A0A5C6M5Q2"/>
<accession>A0A5C6M5Q2</accession>
<sequence length="361" mass="40890">MLVSKAIVEGTGSSTGRYTLGQQRRFFAEGVREFLRLAPNLKIMGDCGAFSYVREPEPPVTVEEVTRFYAESGFDIGASVDHVILEYNPQWDSKAHGAPPVPDDCIRRQELTLELAREFLQNAKKQKLQFEPLGVAQGWSPGSYAKSVSALQKMGYSYIALGGMVPLKSPEILAVLEAVSEKRKPETRLHLFGVTRLDHVVQFASHGVISFDSTSPLRQAFKDDKDNYYAEDRTYVAIRVPQVDVNPAMKNKVLSGEVNQGDAFRMERQCLEALQLFDKGRFKRSELLKLLHAYQQMFGVDRKNNMAAYEELLTDKPWKSCPCAVCQDLGINVVVFRGAERNRRRGFHNVFVTYQKLRRLI</sequence>
<feature type="domain" description="tRNA-guanine(15) transglycosylase-like" evidence="1">
    <location>
        <begin position="106"/>
        <end position="220"/>
    </location>
</feature>
<reference evidence="2 3" key="1">
    <citation type="submission" date="2019-08" db="EMBL/GenBank/DDBJ databases">
        <title>100 year-old enigma solved: identification of Planctomyces bekefii, the type genus and species of the phylum Planctomycetes.</title>
        <authorList>
            <person name="Svetlana D.N."/>
            <person name="Overmann J."/>
        </authorList>
    </citation>
    <scope>NUCLEOTIDE SEQUENCE [LARGE SCALE GENOMIC DNA]</scope>
    <source>
        <strain evidence="2">Phe10_nw2017</strain>
    </source>
</reference>
<organism evidence="2 3">
    <name type="scientific">Planctomyces bekefii</name>
    <dbReference type="NCBI Taxonomy" id="1653850"/>
    <lineage>
        <taxon>Bacteria</taxon>
        <taxon>Pseudomonadati</taxon>
        <taxon>Planctomycetota</taxon>
        <taxon>Planctomycetia</taxon>
        <taxon>Planctomycetales</taxon>
        <taxon>Planctomycetaceae</taxon>
        <taxon>Planctomyces</taxon>
    </lineage>
</organism>